<protein>
    <submittedName>
        <fullName evidence="1">Uncharacterized protein</fullName>
    </submittedName>
</protein>
<evidence type="ECO:0000313" key="2">
    <source>
        <dbReference type="Proteomes" id="UP000190888"/>
    </source>
</evidence>
<gene>
    <name evidence="1" type="ORF">SAMN04488132_106130</name>
</gene>
<reference evidence="1 2" key="1">
    <citation type="submission" date="2017-02" db="EMBL/GenBank/DDBJ databases">
        <authorList>
            <person name="Peterson S.W."/>
        </authorList>
    </citation>
    <scope>NUCLEOTIDE SEQUENCE [LARGE SCALE GENOMIC DNA]</scope>
    <source>
        <strain evidence="1 2">DSM 22335</strain>
    </source>
</reference>
<accession>A0A1T4PP28</accession>
<dbReference type="RefSeq" id="WP_139367123.1">
    <property type="nucleotide sequence ID" value="NZ_FUWH01000006.1"/>
</dbReference>
<dbReference type="STRING" id="413434.SAMN04488132_106130"/>
<proteinExistence type="predicted"/>
<organism evidence="1 2">
    <name type="scientific">Sediminibacterium ginsengisoli</name>
    <dbReference type="NCBI Taxonomy" id="413434"/>
    <lineage>
        <taxon>Bacteria</taxon>
        <taxon>Pseudomonadati</taxon>
        <taxon>Bacteroidota</taxon>
        <taxon>Chitinophagia</taxon>
        <taxon>Chitinophagales</taxon>
        <taxon>Chitinophagaceae</taxon>
        <taxon>Sediminibacterium</taxon>
    </lineage>
</organism>
<sequence length="770" mass="85298">MKLKLTTTTLGAIFLHACLFAQNRDSSSVSRKMLLPATSASSVNGMLADPVNKLRKELSIKSLIRIDSLFVQYTSQKNNTTDTTTFYRSATYFQDATTRFTAMIGGVPLTAQYQYQRMNGWPLPGSLSAPSVNFNRELFQKNITDRIRSSFNPSSLVSERLAAIQNLKDIALKELQADLIKSVSGYGSNVTGKLKQLGNWDEIMKGDPAYFTRKILGDTAAAALAANEQLITNMQIQLNNHEQIDSLAYNKALKQADETKTLQRVVQVILKYRKKWDESGLVKTIRKMELEKDMQLKQILEDPAVLSKLAKDKLPLQKLERLFLSINKLNTGTGGDNISPVTLSQSLRTSGFSLETLGQNNKAFSATMGKMQELYSVAERSMASGSLMNTAASMAGVSFGKGAAGSDQFSRVTLMSFATSSDASGTNMLSPLSGQVARNLVFTVSRKMKLGSKGSLLTEVSKSAAQSQGDPKDGRPGGQILNTENFFSNLGLSAEYSNEFPSIDLAHEFGFKYGGDGYNNPGNSYFLSGSKEVFNSIDKSFFNRKLVIRVKNRFKTYGFGSTGRYVNNFSNTIDVRWKFKKGNYIALKYQPAYSASLQEDGSVQNKVVTDRIAADLNIRTKISRLQVQHFINLAYLSTQTTFAGLADEHYKTMQLTTMHSVTQGSKQFYVNTNFNYAFNNGAVPYLNSSMLTEAGIVYEAFRVLRLTTACNYNAVQGWYSQIVFKQGIGGQINKKLDINFSIDAASNLKVQQDLPVQNLRSDITVRYLIF</sequence>
<keyword evidence="2" id="KW-1185">Reference proteome</keyword>
<dbReference type="OrthoDB" id="730885at2"/>
<dbReference type="EMBL" id="FUWH01000006">
    <property type="protein sequence ID" value="SJZ93189.1"/>
    <property type="molecule type" value="Genomic_DNA"/>
</dbReference>
<name>A0A1T4PP28_9BACT</name>
<dbReference type="Proteomes" id="UP000190888">
    <property type="component" value="Unassembled WGS sequence"/>
</dbReference>
<dbReference type="AlphaFoldDB" id="A0A1T4PP28"/>
<evidence type="ECO:0000313" key="1">
    <source>
        <dbReference type="EMBL" id="SJZ93189.1"/>
    </source>
</evidence>